<organism evidence="3 4">
    <name type="scientific">Candidatus Uhrbacteria bacterium GW2011_GWF2_39_13</name>
    <dbReference type="NCBI Taxonomy" id="1618995"/>
    <lineage>
        <taxon>Bacteria</taxon>
        <taxon>Candidatus Uhriibacteriota</taxon>
    </lineage>
</organism>
<dbReference type="Proteomes" id="UP000033935">
    <property type="component" value="Unassembled WGS sequence"/>
</dbReference>
<dbReference type="AlphaFoldDB" id="A0A0G0PYE5"/>
<evidence type="ECO:0000313" key="4">
    <source>
        <dbReference type="Proteomes" id="UP000033935"/>
    </source>
</evidence>
<dbReference type="EMBL" id="LBWG01000037">
    <property type="protein sequence ID" value="KKR03170.1"/>
    <property type="molecule type" value="Genomic_DNA"/>
</dbReference>
<comment type="caution">
    <text evidence="3">The sequence shown here is derived from an EMBL/GenBank/DDBJ whole genome shotgun (WGS) entry which is preliminary data.</text>
</comment>
<dbReference type="PANTHER" id="PTHR30349:SF64">
    <property type="entry name" value="PROPHAGE INTEGRASE INTD-RELATED"/>
    <property type="match status" value="1"/>
</dbReference>
<evidence type="ECO:0000259" key="2">
    <source>
        <dbReference type="PROSITE" id="PS51898"/>
    </source>
</evidence>
<dbReference type="PROSITE" id="PS51898">
    <property type="entry name" value="TYR_RECOMBINASE"/>
    <property type="match status" value="1"/>
</dbReference>
<proteinExistence type="predicted"/>
<dbReference type="PANTHER" id="PTHR30349">
    <property type="entry name" value="PHAGE INTEGRASE-RELATED"/>
    <property type="match status" value="1"/>
</dbReference>
<feature type="domain" description="Tyr recombinase" evidence="2">
    <location>
        <begin position="208"/>
        <end position="428"/>
    </location>
</feature>
<dbReference type="SUPFAM" id="SSF56349">
    <property type="entry name" value="DNA breaking-rejoining enzymes"/>
    <property type="match status" value="1"/>
</dbReference>
<evidence type="ECO:0000313" key="3">
    <source>
        <dbReference type="EMBL" id="KKR03170.1"/>
    </source>
</evidence>
<dbReference type="InterPro" id="IPR013762">
    <property type="entry name" value="Integrase-like_cat_sf"/>
</dbReference>
<dbReference type="Gene3D" id="1.10.443.10">
    <property type="entry name" value="Intergrase catalytic core"/>
    <property type="match status" value="1"/>
</dbReference>
<dbReference type="GO" id="GO:0006310">
    <property type="term" value="P:DNA recombination"/>
    <property type="evidence" value="ECO:0007669"/>
    <property type="project" value="UniProtKB-KW"/>
</dbReference>
<name>A0A0G0PYE5_9BACT</name>
<accession>A0A0G0PYE5</accession>
<protein>
    <submittedName>
        <fullName evidence="3">Protein containing Integrase, catalytic core, phage domain protein</fullName>
    </submittedName>
</protein>
<dbReference type="Pfam" id="PF00589">
    <property type="entry name" value="Phage_integrase"/>
    <property type="match status" value="1"/>
</dbReference>
<gene>
    <name evidence="3" type="ORF">UT30_C0037G0001</name>
</gene>
<reference evidence="3 4" key="1">
    <citation type="journal article" date="2015" name="Nature">
        <title>rRNA introns, odd ribosomes, and small enigmatic genomes across a large radiation of phyla.</title>
        <authorList>
            <person name="Brown C.T."/>
            <person name="Hug L.A."/>
            <person name="Thomas B.C."/>
            <person name="Sharon I."/>
            <person name="Castelle C.J."/>
            <person name="Singh A."/>
            <person name="Wilkins M.J."/>
            <person name="Williams K.H."/>
            <person name="Banfield J.F."/>
        </authorList>
    </citation>
    <scope>NUCLEOTIDE SEQUENCE [LARGE SCALE GENOMIC DNA]</scope>
</reference>
<dbReference type="InterPro" id="IPR050090">
    <property type="entry name" value="Tyrosine_recombinase_XerCD"/>
</dbReference>
<dbReference type="InterPro" id="IPR002104">
    <property type="entry name" value="Integrase_catalytic"/>
</dbReference>
<keyword evidence="1" id="KW-0233">DNA recombination</keyword>
<sequence length="434" mass="49934">MAGKRKSPQLRFDGRYYVANIYKPDGKRTCISFGSLAERSEGQIYSAFGKWLDIFVQQPQKVLSYKNPYEAISTITSPTGKITIGELVENFKKYASQILARMSENTQLHDLSLIRRVENSLQPYFTWPVNDFGPDELHKIQQALINHEYVQGKTVKRYTRQGINDVIKWIKRVWKWGLGRQFVNPEKLQLLEEVKSLRFGGNNVTEKAKRKRVTGDEFKKVLSCINLVVADMLRLIWLTAMRPYEICGMRPFDLIRDDPDCWLYIPGRDCGPVGKHKTMRFERVKVIPITKGAQNILNKYINDFESKEPVFSPEQAVRIFLEQKALKRKTPLSYGNSSGTNRKEHPMIQPRKKYDHNSLCRAVVRACERADVEKFVPYDLRRTAATGTRAILGKEAAKVLLGHTKTETTDIYLLEEVQEAIKMAKLLAPKMAAV</sequence>
<dbReference type="InterPro" id="IPR011010">
    <property type="entry name" value="DNA_brk_join_enz"/>
</dbReference>
<dbReference type="GO" id="GO:0003677">
    <property type="term" value="F:DNA binding"/>
    <property type="evidence" value="ECO:0007669"/>
    <property type="project" value="InterPro"/>
</dbReference>
<evidence type="ECO:0000256" key="1">
    <source>
        <dbReference type="ARBA" id="ARBA00023172"/>
    </source>
</evidence>
<dbReference type="GO" id="GO:0015074">
    <property type="term" value="P:DNA integration"/>
    <property type="evidence" value="ECO:0007669"/>
    <property type="project" value="InterPro"/>
</dbReference>